<gene>
    <name evidence="8 12" type="primary">pal</name>
    <name evidence="12" type="ORF">HKW67_04630</name>
</gene>
<dbReference type="InterPro" id="IPR006664">
    <property type="entry name" value="OMP_bac"/>
</dbReference>
<evidence type="ECO:0000259" key="11">
    <source>
        <dbReference type="PROSITE" id="PS51123"/>
    </source>
</evidence>
<dbReference type="InterPro" id="IPR039001">
    <property type="entry name" value="Pal"/>
</dbReference>
<dbReference type="Proteomes" id="UP000500938">
    <property type="component" value="Chromosome"/>
</dbReference>
<dbReference type="InterPro" id="IPR014169">
    <property type="entry name" value="Pal_lipo_C"/>
</dbReference>
<feature type="compositionally biased region" description="Low complexity" evidence="9">
    <location>
        <begin position="38"/>
        <end position="50"/>
    </location>
</feature>
<dbReference type="RefSeq" id="WP_171224276.1">
    <property type="nucleotide sequence ID" value="NZ_CP053085.1"/>
</dbReference>
<dbReference type="PROSITE" id="PS51123">
    <property type="entry name" value="OMPA_2"/>
    <property type="match status" value="1"/>
</dbReference>
<keyword evidence="13" id="KW-1185">Reference proteome</keyword>
<evidence type="ECO:0000313" key="12">
    <source>
        <dbReference type="EMBL" id="QJR34849.1"/>
    </source>
</evidence>
<dbReference type="CDD" id="cd07185">
    <property type="entry name" value="OmpA_C-like"/>
    <property type="match status" value="1"/>
</dbReference>
<keyword evidence="5 8" id="KW-0998">Cell outer membrane</keyword>
<keyword evidence="7" id="KW-0131">Cell cycle</keyword>
<keyword evidence="4 8" id="KW-0564">Palmitate</keyword>
<evidence type="ECO:0000256" key="10">
    <source>
        <dbReference type="SAM" id="SignalP"/>
    </source>
</evidence>
<keyword evidence="1" id="KW-0132">Cell division</keyword>
<sequence length="186" mass="20767">MMRLSRLTLVLASTTLVLGACRKKPVVAPQTETAPVSQQPQPTRPTNTTPAARDTMEEYRTKLAATRARLLETIYFEYDADELRDDAKANLDSKITVLNANSAVKIRIAGHCDERGSDEYNIALGRRRAEAAKRYLTDRGIDASRIETASFGRERPAVQGTTEEAWSRNRRDEFEIIAGGDQLRAQ</sequence>
<dbReference type="Gene3D" id="3.30.1330.60">
    <property type="entry name" value="OmpA-like domain"/>
    <property type="match status" value="1"/>
</dbReference>
<dbReference type="SUPFAM" id="SSF103088">
    <property type="entry name" value="OmpA-like"/>
    <property type="match status" value="1"/>
</dbReference>
<dbReference type="GO" id="GO:0051301">
    <property type="term" value="P:cell division"/>
    <property type="evidence" value="ECO:0007669"/>
    <property type="project" value="UniProtKB-KW"/>
</dbReference>
<keyword evidence="2 8" id="KW-0732">Signal</keyword>
<evidence type="ECO:0000256" key="2">
    <source>
        <dbReference type="ARBA" id="ARBA00022729"/>
    </source>
</evidence>
<keyword evidence="6 8" id="KW-0449">Lipoprotein</keyword>
<comment type="subcellular location">
    <subcellularLocation>
        <location evidence="8">Cell outer membrane</location>
        <topology evidence="8">Lipid-anchor</topology>
    </subcellularLocation>
</comment>
<dbReference type="PRINTS" id="PR01021">
    <property type="entry name" value="OMPADOMAIN"/>
</dbReference>
<evidence type="ECO:0000256" key="9">
    <source>
        <dbReference type="SAM" id="MobiDB-lite"/>
    </source>
</evidence>
<dbReference type="EMBL" id="CP053085">
    <property type="protein sequence ID" value="QJR34849.1"/>
    <property type="molecule type" value="Genomic_DNA"/>
</dbReference>
<feature type="chain" id="PRO_5026801968" description="Peptidoglycan-associated lipoprotein" evidence="10">
    <location>
        <begin position="20"/>
        <end position="186"/>
    </location>
</feature>
<dbReference type="PANTHER" id="PTHR30329:SF21">
    <property type="entry name" value="LIPOPROTEIN YIAD-RELATED"/>
    <property type="match status" value="1"/>
</dbReference>
<evidence type="ECO:0000256" key="4">
    <source>
        <dbReference type="ARBA" id="ARBA00023139"/>
    </source>
</evidence>
<keyword evidence="3 8" id="KW-0472">Membrane</keyword>
<dbReference type="HAMAP" id="MF_02204">
    <property type="entry name" value="Pal"/>
    <property type="match status" value="1"/>
</dbReference>
<evidence type="ECO:0000256" key="8">
    <source>
        <dbReference type="HAMAP-Rule" id="MF_02204"/>
    </source>
</evidence>
<dbReference type="PROSITE" id="PS51257">
    <property type="entry name" value="PROKAR_LIPOPROTEIN"/>
    <property type="match status" value="1"/>
</dbReference>
<evidence type="ECO:0000256" key="3">
    <source>
        <dbReference type="ARBA" id="ARBA00023136"/>
    </source>
</evidence>
<dbReference type="InterPro" id="IPR050330">
    <property type="entry name" value="Bact_OuterMem_StrucFunc"/>
</dbReference>
<evidence type="ECO:0000313" key="13">
    <source>
        <dbReference type="Proteomes" id="UP000500938"/>
    </source>
</evidence>
<accession>A0A6M4IM29</accession>
<feature type="region of interest" description="Disordered" evidence="9">
    <location>
        <begin position="28"/>
        <end position="51"/>
    </location>
</feature>
<comment type="similarity">
    <text evidence="8">Belongs to the Pal lipoprotein family.</text>
</comment>
<evidence type="ECO:0000256" key="7">
    <source>
        <dbReference type="ARBA" id="ARBA00023306"/>
    </source>
</evidence>
<dbReference type="GO" id="GO:0009279">
    <property type="term" value="C:cell outer membrane"/>
    <property type="evidence" value="ECO:0007669"/>
    <property type="project" value="UniProtKB-SubCell"/>
</dbReference>
<dbReference type="AlphaFoldDB" id="A0A6M4IM29"/>
<reference evidence="12 13" key="1">
    <citation type="submission" date="2020-05" db="EMBL/GenBank/DDBJ databases">
        <title>Complete genome sequence of Gemmatimonas greenlandica TET16.</title>
        <authorList>
            <person name="Zeng Y."/>
        </authorList>
    </citation>
    <scope>NUCLEOTIDE SEQUENCE [LARGE SCALE GENOMIC DNA]</scope>
    <source>
        <strain evidence="12 13">TET16</strain>
    </source>
</reference>
<proteinExistence type="inferred from homology"/>
<organism evidence="12 13">
    <name type="scientific">Gemmatimonas groenlandica</name>
    <dbReference type="NCBI Taxonomy" id="2732249"/>
    <lineage>
        <taxon>Bacteria</taxon>
        <taxon>Pseudomonadati</taxon>
        <taxon>Gemmatimonadota</taxon>
        <taxon>Gemmatimonadia</taxon>
        <taxon>Gemmatimonadales</taxon>
        <taxon>Gemmatimonadaceae</taxon>
        <taxon>Gemmatimonas</taxon>
    </lineage>
</organism>
<evidence type="ECO:0000256" key="6">
    <source>
        <dbReference type="ARBA" id="ARBA00023288"/>
    </source>
</evidence>
<dbReference type="InterPro" id="IPR006665">
    <property type="entry name" value="OmpA-like"/>
</dbReference>
<feature type="signal peptide" evidence="10">
    <location>
        <begin position="1"/>
        <end position="19"/>
    </location>
</feature>
<evidence type="ECO:0000256" key="1">
    <source>
        <dbReference type="ARBA" id="ARBA00022618"/>
    </source>
</evidence>
<protein>
    <recommendedName>
        <fullName evidence="8">Peptidoglycan-associated lipoprotein</fullName>
        <shortName evidence="8">PAL</shortName>
    </recommendedName>
</protein>
<feature type="domain" description="OmpA-like" evidence="11">
    <location>
        <begin position="63"/>
        <end position="180"/>
    </location>
</feature>
<dbReference type="KEGG" id="ggr:HKW67_04630"/>
<dbReference type="NCBIfam" id="TIGR02802">
    <property type="entry name" value="Pal_lipo"/>
    <property type="match status" value="1"/>
</dbReference>
<evidence type="ECO:0000256" key="5">
    <source>
        <dbReference type="ARBA" id="ARBA00023237"/>
    </source>
</evidence>
<dbReference type="PANTHER" id="PTHR30329">
    <property type="entry name" value="STATOR ELEMENT OF FLAGELLAR MOTOR COMPLEX"/>
    <property type="match status" value="1"/>
</dbReference>
<dbReference type="Pfam" id="PF00691">
    <property type="entry name" value="OmpA"/>
    <property type="match status" value="1"/>
</dbReference>
<dbReference type="InterPro" id="IPR036737">
    <property type="entry name" value="OmpA-like_sf"/>
</dbReference>
<name>A0A6M4IM29_9BACT</name>